<dbReference type="Proteomes" id="UP001199106">
    <property type="component" value="Unassembled WGS sequence"/>
</dbReference>
<evidence type="ECO:0000256" key="4">
    <source>
        <dbReference type="ARBA" id="ARBA00023136"/>
    </source>
</evidence>
<keyword evidence="4 5" id="KW-0472">Membrane</keyword>
<feature type="transmembrane region" description="Helical" evidence="5">
    <location>
        <begin position="20"/>
        <end position="43"/>
    </location>
</feature>
<evidence type="ECO:0000313" key="7">
    <source>
        <dbReference type="EMBL" id="KAG9193132.1"/>
    </source>
</evidence>
<dbReference type="InterPro" id="IPR036259">
    <property type="entry name" value="MFS_trans_sf"/>
</dbReference>
<evidence type="ECO:0000259" key="6">
    <source>
        <dbReference type="PROSITE" id="PS50850"/>
    </source>
</evidence>
<keyword evidence="3 5" id="KW-1133">Transmembrane helix</keyword>
<dbReference type="GO" id="GO:0022857">
    <property type="term" value="F:transmembrane transporter activity"/>
    <property type="evidence" value="ECO:0007669"/>
    <property type="project" value="InterPro"/>
</dbReference>
<organism evidence="7 8">
    <name type="scientific">Alternaria panax</name>
    <dbReference type="NCBI Taxonomy" id="48097"/>
    <lineage>
        <taxon>Eukaryota</taxon>
        <taxon>Fungi</taxon>
        <taxon>Dikarya</taxon>
        <taxon>Ascomycota</taxon>
        <taxon>Pezizomycotina</taxon>
        <taxon>Dothideomycetes</taxon>
        <taxon>Pleosporomycetidae</taxon>
        <taxon>Pleosporales</taxon>
        <taxon>Pleosporineae</taxon>
        <taxon>Pleosporaceae</taxon>
        <taxon>Alternaria</taxon>
        <taxon>Alternaria sect. Panax</taxon>
    </lineage>
</organism>
<protein>
    <recommendedName>
        <fullName evidence="6">Major facilitator superfamily (MFS) profile domain-containing protein</fullName>
    </recommendedName>
</protein>
<accession>A0AAD4NSG8</accession>
<comment type="caution">
    <text evidence="7">The sequence shown here is derived from an EMBL/GenBank/DDBJ whole genome shotgun (WGS) entry which is preliminary data.</text>
</comment>
<dbReference type="InterPro" id="IPR011701">
    <property type="entry name" value="MFS"/>
</dbReference>
<feature type="transmembrane region" description="Helical" evidence="5">
    <location>
        <begin position="110"/>
        <end position="136"/>
    </location>
</feature>
<reference evidence="7" key="1">
    <citation type="submission" date="2021-07" db="EMBL/GenBank/DDBJ databases">
        <title>Genome Resource of American Ginseng Black Spot Pathogen Alternaria panax.</title>
        <authorList>
            <person name="Qiu C."/>
            <person name="Wang W."/>
            <person name="Liu Z."/>
        </authorList>
    </citation>
    <scope>NUCLEOTIDE SEQUENCE</scope>
    <source>
        <strain evidence="7">BNCC115425</strain>
    </source>
</reference>
<evidence type="ECO:0000256" key="1">
    <source>
        <dbReference type="ARBA" id="ARBA00004141"/>
    </source>
</evidence>
<evidence type="ECO:0000256" key="5">
    <source>
        <dbReference type="SAM" id="Phobius"/>
    </source>
</evidence>
<dbReference type="PANTHER" id="PTHR23502:SF20">
    <property type="entry name" value="TRANSPORTER, PUTATIVE (AFU_ORTHOLOGUE AFUA_6G13880)-RELATED"/>
    <property type="match status" value="1"/>
</dbReference>
<dbReference type="Gene3D" id="1.20.1250.20">
    <property type="entry name" value="MFS general substrate transporter like domains"/>
    <property type="match status" value="1"/>
</dbReference>
<proteinExistence type="predicted"/>
<evidence type="ECO:0000256" key="3">
    <source>
        <dbReference type="ARBA" id="ARBA00022989"/>
    </source>
</evidence>
<dbReference type="AlphaFoldDB" id="A0AAD4NSG8"/>
<feature type="transmembrane region" description="Helical" evidence="5">
    <location>
        <begin position="74"/>
        <end position="98"/>
    </location>
</feature>
<sequence>MLTPGREALTEQFQSNENDISTWILTAPTFWTSAAAFVVVAGTDVLGRRLYYVWSVALPALANFAAHLSSTYPILAVARTASGLFLAPLFTLPTATITDTFFVHQRGRSIALQITAGFVTDSFGVSTNFLITAFIYTALEPVLYLTIFESAYFSAHKTDNITTIYVQFDKLSAEYD</sequence>
<name>A0AAD4NSG8_9PLEO</name>
<dbReference type="EMBL" id="JAANER010000002">
    <property type="protein sequence ID" value="KAG9193132.1"/>
    <property type="molecule type" value="Genomic_DNA"/>
</dbReference>
<dbReference type="InterPro" id="IPR020846">
    <property type="entry name" value="MFS_dom"/>
</dbReference>
<dbReference type="PANTHER" id="PTHR23502">
    <property type="entry name" value="MAJOR FACILITATOR SUPERFAMILY"/>
    <property type="match status" value="1"/>
</dbReference>
<evidence type="ECO:0000313" key="8">
    <source>
        <dbReference type="Proteomes" id="UP001199106"/>
    </source>
</evidence>
<dbReference type="GO" id="GO:0005886">
    <property type="term" value="C:plasma membrane"/>
    <property type="evidence" value="ECO:0007669"/>
    <property type="project" value="TreeGrafter"/>
</dbReference>
<dbReference type="SUPFAM" id="SSF103473">
    <property type="entry name" value="MFS general substrate transporter"/>
    <property type="match status" value="1"/>
</dbReference>
<dbReference type="Pfam" id="PF07690">
    <property type="entry name" value="MFS_1"/>
    <property type="match status" value="1"/>
</dbReference>
<gene>
    <name evidence="7" type="ORF">G6011_03167</name>
</gene>
<feature type="domain" description="Major facilitator superfamily (MFS) profile" evidence="6">
    <location>
        <begin position="1"/>
        <end position="176"/>
    </location>
</feature>
<dbReference type="PROSITE" id="PS50850">
    <property type="entry name" value="MFS"/>
    <property type="match status" value="1"/>
</dbReference>
<evidence type="ECO:0000256" key="2">
    <source>
        <dbReference type="ARBA" id="ARBA00022692"/>
    </source>
</evidence>
<keyword evidence="8" id="KW-1185">Reference proteome</keyword>
<feature type="transmembrane region" description="Helical" evidence="5">
    <location>
        <begin position="50"/>
        <end position="68"/>
    </location>
</feature>
<keyword evidence="2 5" id="KW-0812">Transmembrane</keyword>
<comment type="subcellular location">
    <subcellularLocation>
        <location evidence="1">Membrane</location>
        <topology evidence="1">Multi-pass membrane protein</topology>
    </subcellularLocation>
</comment>